<organism evidence="2 3">
    <name type="scientific">Vasconcelosia minhoensis LEGE 07310</name>
    <dbReference type="NCBI Taxonomy" id="915328"/>
    <lineage>
        <taxon>Bacteria</taxon>
        <taxon>Bacillati</taxon>
        <taxon>Cyanobacteriota</taxon>
        <taxon>Cyanophyceae</taxon>
        <taxon>Nodosilineales</taxon>
        <taxon>Cymatolegaceae</taxon>
        <taxon>Vasconcelosia</taxon>
        <taxon>Vasconcelosia minhoensis</taxon>
    </lineage>
</organism>
<keyword evidence="1" id="KW-1133">Transmembrane helix</keyword>
<keyword evidence="3" id="KW-1185">Reference proteome</keyword>
<feature type="transmembrane region" description="Helical" evidence="1">
    <location>
        <begin position="29"/>
        <end position="48"/>
    </location>
</feature>
<proteinExistence type="predicted"/>
<dbReference type="InterPro" id="IPR021511">
    <property type="entry name" value="DUF3172"/>
</dbReference>
<dbReference type="AlphaFoldDB" id="A0A8J7AM84"/>
<gene>
    <name evidence="2" type="ORF">IQ241_05900</name>
</gene>
<dbReference type="EMBL" id="JADEXG010000009">
    <property type="protein sequence ID" value="MBE9076831.1"/>
    <property type="molecule type" value="Genomic_DNA"/>
</dbReference>
<sequence length="165" mass="17408">MNNGGMNNGGMNGGMNGGSPSGVLGGMNWAVVAGIFVLGIVLGVVVAYNSNFSGDQSVATEAQIDSLAPNPELCAQYGASAIVTDTRVFVTLNPRRVFVSQPQSSPGCVMRTSNWSVLEQKDVLNSEEMRSCRNRMNTFGFTGDLNTPKAAKVDCIYQNDGGGRF</sequence>
<keyword evidence="1" id="KW-0812">Transmembrane</keyword>
<evidence type="ECO:0000313" key="2">
    <source>
        <dbReference type="EMBL" id="MBE9076831.1"/>
    </source>
</evidence>
<protein>
    <submittedName>
        <fullName evidence="2">DUF3172 domain-containing protein</fullName>
    </submittedName>
</protein>
<name>A0A8J7AM84_9CYAN</name>
<accession>A0A8J7AM84</accession>
<evidence type="ECO:0000256" key="1">
    <source>
        <dbReference type="SAM" id="Phobius"/>
    </source>
</evidence>
<reference evidence="2" key="1">
    <citation type="submission" date="2020-10" db="EMBL/GenBank/DDBJ databases">
        <authorList>
            <person name="Castelo-Branco R."/>
            <person name="Eusebio N."/>
            <person name="Adriana R."/>
            <person name="Vieira A."/>
            <person name="Brugerolle De Fraissinette N."/>
            <person name="Rezende De Castro R."/>
            <person name="Schneider M.P."/>
            <person name="Vasconcelos V."/>
            <person name="Leao P.N."/>
        </authorList>
    </citation>
    <scope>NUCLEOTIDE SEQUENCE</scope>
    <source>
        <strain evidence="2">LEGE 07310</strain>
    </source>
</reference>
<keyword evidence="1" id="KW-0472">Membrane</keyword>
<dbReference type="Proteomes" id="UP000636505">
    <property type="component" value="Unassembled WGS sequence"/>
</dbReference>
<dbReference type="Pfam" id="PF11371">
    <property type="entry name" value="DUF3172"/>
    <property type="match status" value="1"/>
</dbReference>
<comment type="caution">
    <text evidence="2">The sequence shown here is derived from an EMBL/GenBank/DDBJ whole genome shotgun (WGS) entry which is preliminary data.</text>
</comment>
<evidence type="ECO:0000313" key="3">
    <source>
        <dbReference type="Proteomes" id="UP000636505"/>
    </source>
</evidence>